<dbReference type="Pfam" id="PF14529">
    <property type="entry name" value="Exo_endo_phos_2"/>
    <property type="match status" value="1"/>
</dbReference>
<comment type="caution">
    <text evidence="2">The sequence shown here is derived from an EMBL/GenBank/DDBJ whole genome shotgun (WGS) entry which is preliminary data.</text>
</comment>
<protein>
    <recommendedName>
        <fullName evidence="1">Endonuclease/exonuclease/phosphatase domain-containing protein</fullName>
    </recommendedName>
</protein>
<sequence>MHEFPRYSFIQYFDANEIGAVKVKQSNIILSDNDKIFSTNSDFCITLFRDFHNFLFRLERSIRLSAEDILLAGDLNAKHSDWGFQVNDPRGEALSDLIHAPGLLVYNIGNNPTFKSGSIIEVTFSSPGVVDRVSDWCLLDVESPSDHFYIQYNIHTDEALFSNIAPLKSKWKFNYKKLDEALSLEQLCVAPNIMGVEDDA</sequence>
<evidence type="ECO:0000259" key="1">
    <source>
        <dbReference type="Pfam" id="PF14529"/>
    </source>
</evidence>
<dbReference type="EMBL" id="VYZN01000041">
    <property type="protein sequence ID" value="KAE9531207.1"/>
    <property type="molecule type" value="Genomic_DNA"/>
</dbReference>
<dbReference type="Gene3D" id="3.60.10.10">
    <property type="entry name" value="Endonuclease/exonuclease/phosphatase"/>
    <property type="match status" value="1"/>
</dbReference>
<evidence type="ECO:0000313" key="2">
    <source>
        <dbReference type="EMBL" id="KAE9531207.1"/>
    </source>
</evidence>
<dbReference type="Proteomes" id="UP000475862">
    <property type="component" value="Unassembled WGS sequence"/>
</dbReference>
<name>A0A6G0TFM4_APHGL</name>
<gene>
    <name evidence="2" type="ORF">AGLY_010413</name>
</gene>
<dbReference type="InterPro" id="IPR036691">
    <property type="entry name" value="Endo/exonu/phosph_ase_sf"/>
</dbReference>
<dbReference type="InterPro" id="IPR005135">
    <property type="entry name" value="Endo/exonuclease/phosphatase"/>
</dbReference>
<evidence type="ECO:0000313" key="3">
    <source>
        <dbReference type="Proteomes" id="UP000475862"/>
    </source>
</evidence>
<dbReference type="AlphaFoldDB" id="A0A6G0TFM4"/>
<dbReference type="OrthoDB" id="6626214at2759"/>
<dbReference type="GO" id="GO:0003824">
    <property type="term" value="F:catalytic activity"/>
    <property type="evidence" value="ECO:0007669"/>
    <property type="project" value="InterPro"/>
</dbReference>
<keyword evidence="3" id="KW-1185">Reference proteome</keyword>
<organism evidence="2 3">
    <name type="scientific">Aphis glycines</name>
    <name type="common">Soybean aphid</name>
    <dbReference type="NCBI Taxonomy" id="307491"/>
    <lineage>
        <taxon>Eukaryota</taxon>
        <taxon>Metazoa</taxon>
        <taxon>Ecdysozoa</taxon>
        <taxon>Arthropoda</taxon>
        <taxon>Hexapoda</taxon>
        <taxon>Insecta</taxon>
        <taxon>Pterygota</taxon>
        <taxon>Neoptera</taxon>
        <taxon>Paraneoptera</taxon>
        <taxon>Hemiptera</taxon>
        <taxon>Sternorrhyncha</taxon>
        <taxon>Aphidomorpha</taxon>
        <taxon>Aphidoidea</taxon>
        <taxon>Aphididae</taxon>
        <taxon>Aphidini</taxon>
        <taxon>Aphis</taxon>
        <taxon>Aphis</taxon>
    </lineage>
</organism>
<accession>A0A6G0TFM4</accession>
<reference evidence="2 3" key="1">
    <citation type="submission" date="2019-08" db="EMBL/GenBank/DDBJ databases">
        <title>The genome of the soybean aphid Biotype 1, its phylome, world population structure and adaptation to the North American continent.</title>
        <authorList>
            <person name="Giordano R."/>
            <person name="Donthu R.K."/>
            <person name="Hernandez A.G."/>
            <person name="Wright C.L."/>
            <person name="Zimin A.V."/>
        </authorList>
    </citation>
    <scope>NUCLEOTIDE SEQUENCE [LARGE SCALE GENOMIC DNA]</scope>
    <source>
        <tissue evidence="2">Whole aphids</tissue>
    </source>
</reference>
<feature type="domain" description="Endonuclease/exonuclease/phosphatase" evidence="1">
    <location>
        <begin position="50"/>
        <end position="150"/>
    </location>
</feature>
<dbReference type="SUPFAM" id="SSF56219">
    <property type="entry name" value="DNase I-like"/>
    <property type="match status" value="1"/>
</dbReference>
<proteinExistence type="predicted"/>